<keyword evidence="5 8" id="KW-0371">Homeobox</keyword>
<feature type="domain" description="Homeobox" evidence="11">
    <location>
        <begin position="57"/>
        <end position="117"/>
    </location>
</feature>
<evidence type="ECO:0000256" key="8">
    <source>
        <dbReference type="PROSITE-ProRule" id="PRU00108"/>
    </source>
</evidence>
<evidence type="ECO:0000256" key="1">
    <source>
        <dbReference type="ARBA" id="ARBA00004123"/>
    </source>
</evidence>
<dbReference type="SMART" id="SM00389">
    <property type="entry name" value="HOX"/>
    <property type="match status" value="1"/>
</dbReference>
<evidence type="ECO:0000256" key="9">
    <source>
        <dbReference type="RuleBase" id="RU000682"/>
    </source>
</evidence>
<evidence type="ECO:0000256" key="4">
    <source>
        <dbReference type="ARBA" id="ARBA00023125"/>
    </source>
</evidence>
<dbReference type="GeneTree" id="ENSGT00950000183169"/>
<evidence type="ECO:0000256" key="2">
    <source>
        <dbReference type="ARBA" id="ARBA00022473"/>
    </source>
</evidence>
<evidence type="ECO:0000256" key="10">
    <source>
        <dbReference type="SAM" id="MobiDB-lite"/>
    </source>
</evidence>
<proteinExistence type="inferred from homology"/>
<protein>
    <recommendedName>
        <fullName evidence="15">Homeobox domain-containing protein</fullName>
    </recommendedName>
</protein>
<dbReference type="InterPro" id="IPR001356">
    <property type="entry name" value="HD"/>
</dbReference>
<dbReference type="PROSITE" id="PS00027">
    <property type="entry name" value="HOMEOBOX_1"/>
    <property type="match status" value="1"/>
</dbReference>
<keyword evidence="14" id="KW-1185">Reference proteome</keyword>
<dbReference type="Gene3D" id="1.10.10.60">
    <property type="entry name" value="Homeodomain-like"/>
    <property type="match status" value="1"/>
</dbReference>
<dbReference type="Proteomes" id="UP000314987">
    <property type="component" value="Unassembled WGS sequence"/>
</dbReference>
<comment type="subcellular location">
    <subcellularLocation>
        <location evidence="1 8 9">Nucleus</location>
    </subcellularLocation>
</comment>
<dbReference type="PROSITE" id="PS50071">
    <property type="entry name" value="HOMEOBOX_2"/>
    <property type="match status" value="1"/>
</dbReference>
<evidence type="ECO:0000313" key="13">
    <source>
        <dbReference type="Ensembl" id="ENSVURP00010021387.1"/>
    </source>
</evidence>
<evidence type="ECO:0000256" key="3">
    <source>
        <dbReference type="ARBA" id="ARBA00022491"/>
    </source>
</evidence>
<accession>A0A4X2LKG1</accession>
<keyword evidence="4 8" id="KW-0238">DNA-binding</keyword>
<dbReference type="InterPro" id="IPR001909">
    <property type="entry name" value="KRAB"/>
</dbReference>
<gene>
    <name evidence="13" type="primary">LOC114041216</name>
</gene>
<comment type="similarity">
    <text evidence="7">Belongs to the Msh homeobox family.</text>
</comment>
<dbReference type="SUPFAM" id="SSF46689">
    <property type="entry name" value="Homeodomain-like"/>
    <property type="match status" value="1"/>
</dbReference>
<evidence type="ECO:0008006" key="15">
    <source>
        <dbReference type="Google" id="ProtNLM"/>
    </source>
</evidence>
<dbReference type="InterPro" id="IPR050674">
    <property type="entry name" value="Msh_Homeobox_Regulators"/>
</dbReference>
<dbReference type="Ensembl" id="ENSVURT00010024354.1">
    <property type="protein sequence ID" value="ENSVURP00010021387.1"/>
    <property type="gene ID" value="ENSVURG00010016374.1"/>
</dbReference>
<dbReference type="GO" id="GO:0048598">
    <property type="term" value="P:embryonic morphogenesis"/>
    <property type="evidence" value="ECO:0007669"/>
    <property type="project" value="TreeGrafter"/>
</dbReference>
<dbReference type="Pfam" id="PF00046">
    <property type="entry name" value="Homeodomain"/>
    <property type="match status" value="1"/>
</dbReference>
<dbReference type="AlphaFoldDB" id="A0A4X2LKG1"/>
<evidence type="ECO:0000259" key="12">
    <source>
        <dbReference type="PROSITE" id="PS50805"/>
    </source>
</evidence>
<organism evidence="13 14">
    <name type="scientific">Vombatus ursinus</name>
    <name type="common">Common wombat</name>
    <dbReference type="NCBI Taxonomy" id="29139"/>
    <lineage>
        <taxon>Eukaryota</taxon>
        <taxon>Metazoa</taxon>
        <taxon>Chordata</taxon>
        <taxon>Craniata</taxon>
        <taxon>Vertebrata</taxon>
        <taxon>Euteleostomi</taxon>
        <taxon>Mammalia</taxon>
        <taxon>Metatheria</taxon>
        <taxon>Diprotodontia</taxon>
        <taxon>Vombatidae</taxon>
        <taxon>Vombatus</taxon>
    </lineage>
</organism>
<dbReference type="GO" id="GO:0000981">
    <property type="term" value="F:DNA-binding transcription factor activity, RNA polymerase II-specific"/>
    <property type="evidence" value="ECO:0007669"/>
    <property type="project" value="InterPro"/>
</dbReference>
<dbReference type="InterPro" id="IPR017970">
    <property type="entry name" value="Homeobox_CS"/>
</dbReference>
<evidence type="ECO:0000256" key="7">
    <source>
        <dbReference type="ARBA" id="ARBA00038425"/>
    </source>
</evidence>
<dbReference type="GO" id="GO:0005634">
    <property type="term" value="C:nucleus"/>
    <property type="evidence" value="ECO:0007669"/>
    <property type="project" value="UniProtKB-SubCell"/>
</dbReference>
<keyword evidence="6 8" id="KW-0539">Nucleus</keyword>
<sequence>MLENSQNLLSLGIPVLREDLTSHLMEREASWILDGKGPKNSSPGPVSLPSRTPRKHKSKRRPWMPFTTAQRLALEQKFQQKQYLSATERAEFSSSLSLSETQIQSWFGNRRAKAKRLQEATLEKLKRAAKRLLPSLALPFPLGAHLQGSSTLLGASSTFSQGTLQPVIFLQPQSHAPILGSNEKYNENVCSHKFGANS</sequence>
<feature type="compositionally biased region" description="Basic residues" evidence="10">
    <location>
        <begin position="52"/>
        <end position="62"/>
    </location>
</feature>
<evidence type="ECO:0000313" key="14">
    <source>
        <dbReference type="Proteomes" id="UP000314987"/>
    </source>
</evidence>
<keyword evidence="3" id="KW-0678">Repressor</keyword>
<dbReference type="PANTHER" id="PTHR24338">
    <property type="entry name" value="HOMEOBOX PROTEIN MSX"/>
    <property type="match status" value="1"/>
</dbReference>
<reference evidence="13" key="3">
    <citation type="submission" date="2025-09" db="UniProtKB">
        <authorList>
            <consortium name="Ensembl"/>
        </authorList>
    </citation>
    <scope>IDENTIFICATION</scope>
</reference>
<feature type="region of interest" description="Disordered" evidence="10">
    <location>
        <begin position="33"/>
        <end position="62"/>
    </location>
</feature>
<feature type="domain" description="KRAB" evidence="12">
    <location>
        <begin position="1"/>
        <end position="43"/>
    </location>
</feature>
<dbReference type="GO" id="GO:0000977">
    <property type="term" value="F:RNA polymerase II transcription regulatory region sequence-specific DNA binding"/>
    <property type="evidence" value="ECO:0007669"/>
    <property type="project" value="TreeGrafter"/>
</dbReference>
<evidence type="ECO:0000259" key="11">
    <source>
        <dbReference type="PROSITE" id="PS50071"/>
    </source>
</evidence>
<feature type="DNA-binding region" description="Homeobox" evidence="8">
    <location>
        <begin position="59"/>
        <end position="118"/>
    </location>
</feature>
<name>A0A4X2LKG1_VOMUR</name>
<dbReference type="PROSITE" id="PS50805">
    <property type="entry name" value="KRAB"/>
    <property type="match status" value="1"/>
</dbReference>
<keyword evidence="2" id="KW-0217">Developmental protein</keyword>
<evidence type="ECO:0000256" key="5">
    <source>
        <dbReference type="ARBA" id="ARBA00023155"/>
    </source>
</evidence>
<dbReference type="PANTHER" id="PTHR24338:SF9">
    <property type="entry name" value="HOMEOBOX PROTEIN MSX-3"/>
    <property type="match status" value="1"/>
</dbReference>
<evidence type="ECO:0000256" key="6">
    <source>
        <dbReference type="ARBA" id="ARBA00023242"/>
    </source>
</evidence>
<dbReference type="CDD" id="cd00086">
    <property type="entry name" value="homeodomain"/>
    <property type="match status" value="1"/>
</dbReference>
<reference evidence="14" key="1">
    <citation type="submission" date="2018-12" db="EMBL/GenBank/DDBJ databases">
        <authorList>
            <person name="Yazar S."/>
        </authorList>
    </citation>
    <scope>NUCLEOTIDE SEQUENCE [LARGE SCALE GENOMIC DNA]</scope>
</reference>
<reference evidence="13" key="2">
    <citation type="submission" date="2025-08" db="UniProtKB">
        <authorList>
            <consortium name="Ensembl"/>
        </authorList>
    </citation>
    <scope>IDENTIFICATION</scope>
</reference>
<dbReference type="InterPro" id="IPR009057">
    <property type="entry name" value="Homeodomain-like_sf"/>
</dbReference>